<accession>A0A9X2I2A9</accession>
<organism evidence="2 3">
    <name type="scientific">Gilvimarinus xylanilyticus</name>
    <dbReference type="NCBI Taxonomy" id="2944139"/>
    <lineage>
        <taxon>Bacteria</taxon>
        <taxon>Pseudomonadati</taxon>
        <taxon>Pseudomonadota</taxon>
        <taxon>Gammaproteobacteria</taxon>
        <taxon>Cellvibrionales</taxon>
        <taxon>Cellvibrionaceae</taxon>
        <taxon>Gilvimarinus</taxon>
    </lineage>
</organism>
<dbReference type="SMART" id="SM00481">
    <property type="entry name" value="POLIIIAc"/>
    <property type="match status" value="1"/>
</dbReference>
<sequence length="282" mass="30221">MALIERKVDLHMHSRCSDGSLEPHELVQRAHEQQVQLLALTDHDTTAGLQEARNTAAALGVDFIEGIELSACWGKLGVHIVGLGFDPAHPAMIEIVADQQRRRRERNEQIAARLAKLGVADAYARACALAGAEPGRPHFAALMVEDGKVPDVGRAFKKYLGSGKGCDVKQVWPDIGVVIRAINASGGAAVLAHPAKYKLTRTKLRALVSDFSAAGGEAIEVVSGMQPAGVAENLATIAAEFELQVSVGSDFHKPGMPWQELGCVTHLPAGVAPLWHRWTECL</sequence>
<evidence type="ECO:0000313" key="3">
    <source>
        <dbReference type="Proteomes" id="UP001139319"/>
    </source>
</evidence>
<feature type="domain" description="Polymerase/histidinol phosphatase N-terminal" evidence="1">
    <location>
        <begin position="8"/>
        <end position="73"/>
    </location>
</feature>
<proteinExistence type="predicted"/>
<reference evidence="2" key="1">
    <citation type="submission" date="2022-05" db="EMBL/GenBank/DDBJ databases">
        <authorList>
            <person name="Sun H.-N."/>
        </authorList>
    </citation>
    <scope>NUCLEOTIDE SEQUENCE</scope>
    <source>
        <strain evidence="2">HB14</strain>
    </source>
</reference>
<dbReference type="PANTHER" id="PTHR42924">
    <property type="entry name" value="EXONUCLEASE"/>
    <property type="match status" value="1"/>
</dbReference>
<dbReference type="InterPro" id="IPR052018">
    <property type="entry name" value="PHP_domain"/>
</dbReference>
<name>A0A9X2I2A9_9GAMM</name>
<dbReference type="InterPro" id="IPR004013">
    <property type="entry name" value="PHP_dom"/>
</dbReference>
<dbReference type="Pfam" id="PF02811">
    <property type="entry name" value="PHP"/>
    <property type="match status" value="1"/>
</dbReference>
<dbReference type="Proteomes" id="UP001139319">
    <property type="component" value="Unassembled WGS sequence"/>
</dbReference>
<dbReference type="InterPro" id="IPR003141">
    <property type="entry name" value="Pol/His_phosphatase_N"/>
</dbReference>
<dbReference type="Gene3D" id="3.20.20.140">
    <property type="entry name" value="Metal-dependent hydrolases"/>
    <property type="match status" value="1"/>
</dbReference>
<dbReference type="GO" id="GO:0035312">
    <property type="term" value="F:5'-3' DNA exonuclease activity"/>
    <property type="evidence" value="ECO:0007669"/>
    <property type="project" value="TreeGrafter"/>
</dbReference>
<dbReference type="RefSeq" id="WP_253967103.1">
    <property type="nucleotide sequence ID" value="NZ_JAMFTH010000001.1"/>
</dbReference>
<dbReference type="InterPro" id="IPR016195">
    <property type="entry name" value="Pol/histidinol_Pase-like"/>
</dbReference>
<dbReference type="Gene3D" id="1.10.150.650">
    <property type="match status" value="1"/>
</dbReference>
<dbReference type="CDD" id="cd07438">
    <property type="entry name" value="PHP_HisPPase_AMP"/>
    <property type="match status" value="1"/>
</dbReference>
<dbReference type="SUPFAM" id="SSF89550">
    <property type="entry name" value="PHP domain-like"/>
    <property type="match status" value="1"/>
</dbReference>
<evidence type="ECO:0000259" key="1">
    <source>
        <dbReference type="SMART" id="SM00481"/>
    </source>
</evidence>
<protein>
    <submittedName>
        <fullName evidence="2">PHP domain-containing protein</fullName>
    </submittedName>
</protein>
<dbReference type="PANTHER" id="PTHR42924:SF3">
    <property type="entry name" value="POLYMERASE_HISTIDINOL PHOSPHATASE N-TERMINAL DOMAIN-CONTAINING PROTEIN"/>
    <property type="match status" value="1"/>
</dbReference>
<comment type="caution">
    <text evidence="2">The sequence shown here is derived from an EMBL/GenBank/DDBJ whole genome shotgun (WGS) entry which is preliminary data.</text>
</comment>
<gene>
    <name evidence="2" type="ORF">M6D89_05930</name>
</gene>
<dbReference type="AlphaFoldDB" id="A0A9X2I2A9"/>
<keyword evidence="3" id="KW-1185">Reference proteome</keyword>
<dbReference type="GO" id="GO:0004534">
    <property type="term" value="F:5'-3' RNA exonuclease activity"/>
    <property type="evidence" value="ECO:0007669"/>
    <property type="project" value="TreeGrafter"/>
</dbReference>
<dbReference type="EMBL" id="JAMFTH010000001">
    <property type="protein sequence ID" value="MCP8898836.1"/>
    <property type="molecule type" value="Genomic_DNA"/>
</dbReference>
<reference evidence="2" key="2">
    <citation type="submission" date="2023-01" db="EMBL/GenBank/DDBJ databases">
        <title>Gilvimarinus xylanilyticus HB14 isolated from Caulerpa lentillifera aquaculture base in Hainan, China.</title>
        <authorList>
            <person name="Zhang Y.-J."/>
        </authorList>
    </citation>
    <scope>NUCLEOTIDE SEQUENCE</scope>
    <source>
        <strain evidence="2">HB14</strain>
    </source>
</reference>
<evidence type="ECO:0000313" key="2">
    <source>
        <dbReference type="EMBL" id="MCP8898836.1"/>
    </source>
</evidence>